<keyword evidence="7" id="KW-1185">Reference proteome</keyword>
<evidence type="ECO:0000256" key="3">
    <source>
        <dbReference type="ARBA" id="ARBA00022825"/>
    </source>
</evidence>
<dbReference type="SUPFAM" id="SSF52743">
    <property type="entry name" value="Subtilisin-like"/>
    <property type="match status" value="1"/>
</dbReference>
<proteinExistence type="inferred from homology"/>
<dbReference type="GO" id="GO:0004252">
    <property type="term" value="F:serine-type endopeptidase activity"/>
    <property type="evidence" value="ECO:0007669"/>
    <property type="project" value="InterPro"/>
</dbReference>
<gene>
    <name evidence="6" type="ORF">DAPPUDRAFT_9008</name>
</gene>
<dbReference type="PROSITE" id="PS51892">
    <property type="entry name" value="SUBTILASE"/>
    <property type="match status" value="1"/>
</dbReference>
<comment type="similarity">
    <text evidence="4">Belongs to the peptidase S8 family.</text>
</comment>
<dbReference type="InterPro" id="IPR000209">
    <property type="entry name" value="Peptidase_S8/S53_dom"/>
</dbReference>
<evidence type="ECO:0000313" key="7">
    <source>
        <dbReference type="Proteomes" id="UP000000305"/>
    </source>
</evidence>
<evidence type="ECO:0000256" key="4">
    <source>
        <dbReference type="PROSITE-ProRule" id="PRU01240"/>
    </source>
</evidence>
<dbReference type="OrthoDB" id="300641at2759"/>
<keyword evidence="3" id="KW-0720">Serine protease</keyword>
<evidence type="ECO:0000256" key="1">
    <source>
        <dbReference type="ARBA" id="ARBA00022670"/>
    </source>
</evidence>
<dbReference type="PANTHER" id="PTHR42884:SF14">
    <property type="entry name" value="NEUROENDOCRINE CONVERTASE 1"/>
    <property type="match status" value="1"/>
</dbReference>
<feature type="domain" description="Peptidase S8/S53" evidence="5">
    <location>
        <begin position="1"/>
        <end position="53"/>
    </location>
</feature>
<name>E9HLZ0_DAPPU</name>
<dbReference type="STRING" id="6669.E9HLZ0"/>
<organism evidence="6 7">
    <name type="scientific">Daphnia pulex</name>
    <name type="common">Water flea</name>
    <dbReference type="NCBI Taxonomy" id="6669"/>
    <lineage>
        <taxon>Eukaryota</taxon>
        <taxon>Metazoa</taxon>
        <taxon>Ecdysozoa</taxon>
        <taxon>Arthropoda</taxon>
        <taxon>Crustacea</taxon>
        <taxon>Branchiopoda</taxon>
        <taxon>Diplostraca</taxon>
        <taxon>Cladocera</taxon>
        <taxon>Anomopoda</taxon>
        <taxon>Daphniidae</taxon>
        <taxon>Daphnia</taxon>
    </lineage>
</organism>
<keyword evidence="1" id="KW-0645">Protease</keyword>
<feature type="non-terminal residue" evidence="6">
    <location>
        <position position="1"/>
    </location>
</feature>
<dbReference type="Pfam" id="PF00082">
    <property type="entry name" value="Peptidase_S8"/>
    <property type="match status" value="1"/>
</dbReference>
<comment type="caution">
    <text evidence="4">Lacks conserved residue(s) required for the propagation of feature annotation.</text>
</comment>
<dbReference type="Gene3D" id="3.40.50.200">
    <property type="entry name" value="Peptidase S8/S53 domain"/>
    <property type="match status" value="1"/>
</dbReference>
<dbReference type="FunFam" id="3.40.50.200:FF:000117">
    <property type="entry name" value="Uncharacterized protein"/>
    <property type="match status" value="1"/>
</dbReference>
<dbReference type="Proteomes" id="UP000000305">
    <property type="component" value="Unassembled WGS sequence"/>
</dbReference>
<dbReference type="InterPro" id="IPR036852">
    <property type="entry name" value="Peptidase_S8/S53_dom_sf"/>
</dbReference>
<keyword evidence="2" id="KW-0378">Hydrolase</keyword>
<dbReference type="eggNOG" id="KOG3525">
    <property type="taxonomic scope" value="Eukaryota"/>
</dbReference>
<dbReference type="InParanoid" id="E9HLZ0"/>
<accession>E9HLZ0</accession>
<dbReference type="PANTHER" id="PTHR42884">
    <property type="entry name" value="PROPROTEIN CONVERTASE SUBTILISIN/KEXIN-RELATED"/>
    <property type="match status" value="1"/>
</dbReference>
<dbReference type="EMBL" id="GL732683">
    <property type="protein sequence ID" value="EFX67222.1"/>
    <property type="molecule type" value="Genomic_DNA"/>
</dbReference>
<feature type="non-terminal residue" evidence="6">
    <location>
        <position position="59"/>
    </location>
</feature>
<evidence type="ECO:0000256" key="2">
    <source>
        <dbReference type="ARBA" id="ARBA00022801"/>
    </source>
</evidence>
<dbReference type="HOGENOM" id="CLU_2967703_0_0_1"/>
<evidence type="ECO:0000259" key="5">
    <source>
        <dbReference type="Pfam" id="PF00082"/>
    </source>
</evidence>
<dbReference type="GO" id="GO:0006508">
    <property type="term" value="P:proteolysis"/>
    <property type="evidence" value="ECO:0007669"/>
    <property type="project" value="UniProtKB-KW"/>
</dbReference>
<sequence>AKANNNFCGVGVAFNARVGGVRLLAKKRVLDVQEARALNYKLHEVDIYSASWSELNNSK</sequence>
<dbReference type="KEGG" id="dpx:DAPPUDRAFT_9008"/>
<evidence type="ECO:0000313" key="6">
    <source>
        <dbReference type="EMBL" id="EFX67222.1"/>
    </source>
</evidence>
<dbReference type="AlphaFoldDB" id="E9HLZ0"/>
<protein>
    <recommendedName>
        <fullName evidence="5">Peptidase S8/S53 domain-containing protein</fullName>
    </recommendedName>
</protein>
<reference evidence="6 7" key="1">
    <citation type="journal article" date="2011" name="Science">
        <title>The ecoresponsive genome of Daphnia pulex.</title>
        <authorList>
            <person name="Colbourne J.K."/>
            <person name="Pfrender M.E."/>
            <person name="Gilbert D."/>
            <person name="Thomas W.K."/>
            <person name="Tucker A."/>
            <person name="Oakley T.H."/>
            <person name="Tokishita S."/>
            <person name="Aerts A."/>
            <person name="Arnold G.J."/>
            <person name="Basu M.K."/>
            <person name="Bauer D.J."/>
            <person name="Caceres C.E."/>
            <person name="Carmel L."/>
            <person name="Casola C."/>
            <person name="Choi J.H."/>
            <person name="Detter J.C."/>
            <person name="Dong Q."/>
            <person name="Dusheyko S."/>
            <person name="Eads B.D."/>
            <person name="Frohlich T."/>
            <person name="Geiler-Samerotte K.A."/>
            <person name="Gerlach D."/>
            <person name="Hatcher P."/>
            <person name="Jogdeo S."/>
            <person name="Krijgsveld J."/>
            <person name="Kriventseva E.V."/>
            <person name="Kultz D."/>
            <person name="Laforsch C."/>
            <person name="Lindquist E."/>
            <person name="Lopez J."/>
            <person name="Manak J.R."/>
            <person name="Muller J."/>
            <person name="Pangilinan J."/>
            <person name="Patwardhan R.P."/>
            <person name="Pitluck S."/>
            <person name="Pritham E.J."/>
            <person name="Rechtsteiner A."/>
            <person name="Rho M."/>
            <person name="Rogozin I.B."/>
            <person name="Sakarya O."/>
            <person name="Salamov A."/>
            <person name="Schaack S."/>
            <person name="Shapiro H."/>
            <person name="Shiga Y."/>
            <person name="Skalitzky C."/>
            <person name="Smith Z."/>
            <person name="Souvorov A."/>
            <person name="Sung W."/>
            <person name="Tang Z."/>
            <person name="Tsuchiya D."/>
            <person name="Tu H."/>
            <person name="Vos H."/>
            <person name="Wang M."/>
            <person name="Wolf Y.I."/>
            <person name="Yamagata H."/>
            <person name="Yamada T."/>
            <person name="Ye Y."/>
            <person name="Shaw J.R."/>
            <person name="Andrews J."/>
            <person name="Crease T.J."/>
            <person name="Tang H."/>
            <person name="Lucas S.M."/>
            <person name="Robertson H.M."/>
            <person name="Bork P."/>
            <person name="Koonin E.V."/>
            <person name="Zdobnov E.M."/>
            <person name="Grigoriev I.V."/>
            <person name="Lynch M."/>
            <person name="Boore J.L."/>
        </authorList>
    </citation>
    <scope>NUCLEOTIDE SEQUENCE [LARGE SCALE GENOMIC DNA]</scope>
</reference>